<dbReference type="HOGENOM" id="CLU_006406_6_1_2"/>
<gene>
    <name evidence="12" type="ORF">TVG1388781</name>
</gene>
<reference evidence="12 13" key="2">
    <citation type="journal article" date="2000" name="Proc. Natl. Acad. Sci. U.S.A.">
        <title>Archaeal adaptation to higher temperatures revealed by genomic sequence of Thermoplasma volcanium.</title>
        <authorList>
            <person name="Kawashima T."/>
            <person name="Amano N."/>
            <person name="Koike H."/>
            <person name="Makino S."/>
            <person name="Higuchi S."/>
            <person name="Kawashima-Ohya Y."/>
            <person name="Watanabe K."/>
            <person name="Yamazaki M."/>
            <person name="Kanehori K."/>
            <person name="Kawamoto T."/>
            <person name="Nunoshiba T."/>
            <person name="Yamamoto Y."/>
            <person name="Aramaki H."/>
            <person name="Makino K."/>
            <person name="Suzuki M."/>
        </authorList>
    </citation>
    <scope>NUCLEOTIDE SEQUENCE [LARGE SCALE GENOMIC DNA]</scope>
    <source>
        <strain evidence="13">ATCC 51530 / DSM 4299 / JCM 9571 / NBRC 15438 / GSS1</strain>
    </source>
</reference>
<dbReference type="SUPFAM" id="SSF52374">
    <property type="entry name" value="Nucleotidylyl transferase"/>
    <property type="match status" value="1"/>
</dbReference>
<dbReference type="InterPro" id="IPR001278">
    <property type="entry name" value="Arg-tRNA-ligase"/>
</dbReference>
<dbReference type="PANTHER" id="PTHR11956:SF5">
    <property type="entry name" value="ARGININE--TRNA LIGASE, CYTOPLASMIC"/>
    <property type="match status" value="1"/>
</dbReference>
<keyword evidence="4 10" id="KW-0547">Nucleotide-binding</keyword>
<evidence type="ECO:0000256" key="7">
    <source>
        <dbReference type="ARBA" id="ARBA00023146"/>
    </source>
</evidence>
<dbReference type="InterPro" id="IPR009080">
    <property type="entry name" value="tRNAsynth_Ia_anticodon-bd"/>
</dbReference>
<dbReference type="AlphaFoldDB" id="Q978S2"/>
<dbReference type="Gene3D" id="1.10.730.10">
    <property type="entry name" value="Isoleucyl-tRNA Synthetase, Domain 1"/>
    <property type="match status" value="1"/>
</dbReference>
<dbReference type="Pfam" id="PF05746">
    <property type="entry name" value="DALR_1"/>
    <property type="match status" value="1"/>
</dbReference>
<dbReference type="NCBIfam" id="TIGR00456">
    <property type="entry name" value="argS"/>
    <property type="match status" value="1"/>
</dbReference>
<dbReference type="PRINTS" id="PR01038">
    <property type="entry name" value="TRNASYNTHARG"/>
</dbReference>
<dbReference type="RefSeq" id="WP_010917578.1">
    <property type="nucleotide sequence ID" value="NC_002689.2"/>
</dbReference>
<evidence type="ECO:0000256" key="4">
    <source>
        <dbReference type="ARBA" id="ARBA00022741"/>
    </source>
</evidence>
<evidence type="ECO:0000256" key="3">
    <source>
        <dbReference type="ARBA" id="ARBA00022598"/>
    </source>
</evidence>
<dbReference type="eggNOG" id="arCOG00487">
    <property type="taxonomic scope" value="Archaea"/>
</dbReference>
<evidence type="ECO:0000256" key="5">
    <source>
        <dbReference type="ARBA" id="ARBA00022840"/>
    </source>
</evidence>
<name>Q978S2_THEVO</name>
<dbReference type="GO" id="GO:0006420">
    <property type="term" value="P:arginyl-tRNA aminoacylation"/>
    <property type="evidence" value="ECO:0007669"/>
    <property type="project" value="UniProtKB-UniRule"/>
</dbReference>
<dbReference type="KEGG" id="tvo:TVG1388781"/>
<reference evidence="12 13" key="1">
    <citation type="journal article" date="1999" name="Proc. Jpn. Acad.">
        <title>Determination of the complete genomic DNA sequence of Thermoplasma volvanium GSS1.</title>
        <authorList>
            <person name="Kawashima T."/>
            <person name="Yamamoto Y."/>
            <person name="Aramaki H."/>
            <person name="Nunoshiba T."/>
            <person name="Kawamoto T."/>
            <person name="Watanabe K."/>
            <person name="Yamazaki M."/>
            <person name="Kanehori K."/>
            <person name="Amano N."/>
            <person name="Ohya Y."/>
            <person name="Makino K."/>
            <person name="Suzuki M."/>
        </authorList>
    </citation>
    <scope>NUCLEOTIDE SEQUENCE [LARGE SCALE GENOMIC DNA]</scope>
    <source>
        <strain evidence="13">ATCC 51530 / DSM 4299 / JCM 9571 / NBRC 15438 / GSS1</strain>
    </source>
</reference>
<keyword evidence="13" id="KW-1185">Reference proteome</keyword>
<dbReference type="GO" id="GO:0005737">
    <property type="term" value="C:cytoplasm"/>
    <property type="evidence" value="ECO:0007669"/>
    <property type="project" value="UniProtKB-UniRule"/>
</dbReference>
<dbReference type="GO" id="GO:0005524">
    <property type="term" value="F:ATP binding"/>
    <property type="evidence" value="ECO:0007669"/>
    <property type="project" value="UniProtKB-KW"/>
</dbReference>
<protein>
    <recommendedName>
        <fullName evidence="2 9">Arginine--tRNA ligase</fullName>
        <ecNumber evidence="2 9">6.1.1.19</ecNumber>
    </recommendedName>
</protein>
<dbReference type="PaxDb" id="273116-14325582"/>
<evidence type="ECO:0000256" key="8">
    <source>
        <dbReference type="ARBA" id="ARBA00049339"/>
    </source>
</evidence>
<keyword evidence="5 10" id="KW-0067">ATP-binding</keyword>
<evidence type="ECO:0000256" key="9">
    <source>
        <dbReference type="NCBIfam" id="TIGR00456"/>
    </source>
</evidence>
<dbReference type="InterPro" id="IPR035684">
    <property type="entry name" value="ArgRS_core"/>
</dbReference>
<proteinExistence type="inferred from homology"/>
<dbReference type="PANTHER" id="PTHR11956">
    <property type="entry name" value="ARGINYL-TRNA SYNTHETASE"/>
    <property type="match status" value="1"/>
</dbReference>
<evidence type="ECO:0000313" key="12">
    <source>
        <dbReference type="EMBL" id="BAB60485.1"/>
    </source>
</evidence>
<evidence type="ECO:0000256" key="2">
    <source>
        <dbReference type="ARBA" id="ARBA00012837"/>
    </source>
</evidence>
<dbReference type="SUPFAM" id="SSF47323">
    <property type="entry name" value="Anticodon-binding domain of a subclass of class I aminoacyl-tRNA synthetases"/>
    <property type="match status" value="1"/>
</dbReference>
<sequence>MLIFQDIRKLIFERVNEVHKTPENDVYVDPTGHSDFTVRVFRLINQPDGREKIEKMIEKIRTIENISGAKLENGYINIYLDKRGVLRYLLDYVEKYGKYPDTFQEPERVSVEHTSANPTGPLHIGRARNSIIGDSISRLLGRFGYRVTKQYFVNDSGKQMLSLYTAYEKYNGPMTMDNLLQDYQKIYKEIEKDKSVEEEIENNLMRYERADPNIYGKLREIAGVMLQGITGTLAKVWIGFDEFNWESDFIRSGEVEKAIESVNPSEEGGAKYIEVGGRKVFLTRSDGTTLYFSRDIAYHLYKAQNFDWIINVLGEDHKEHGKLLEHVMKGIMNIESKMSFVYYSFITLESGKMSTRRGNIVTLEDLIERTFEEALRIVREKRPDLEEERMKEIAKVIASSSIRFNIIRVSAPKPITFRWDEALNFEGNSAPFIMYTYARGASIIKKKERDEKDFSTEMDHEEEELVRQMYLYPYVLSDAAQNLRPDIIAGYLIDLAQKFNDFYKACRVIGAPDGVYDRRIRLIETYMKIVEDAGDILGIKMLEEI</sequence>
<evidence type="ECO:0000256" key="6">
    <source>
        <dbReference type="ARBA" id="ARBA00022917"/>
    </source>
</evidence>
<dbReference type="OrthoDB" id="372102at2157"/>
<dbReference type="Pfam" id="PF00750">
    <property type="entry name" value="tRNA-synt_1d"/>
    <property type="match status" value="1"/>
</dbReference>
<dbReference type="EC" id="6.1.1.19" evidence="2 9"/>
<feature type="domain" description="DALR anticodon binding" evidence="11">
    <location>
        <begin position="433"/>
        <end position="545"/>
    </location>
</feature>
<dbReference type="PhylomeDB" id="Q978S2"/>
<evidence type="ECO:0000313" key="13">
    <source>
        <dbReference type="Proteomes" id="UP000001017"/>
    </source>
</evidence>
<keyword evidence="6 10" id="KW-0648">Protein biosynthesis</keyword>
<dbReference type="EMBL" id="BA000011">
    <property type="protein sequence ID" value="BAB60485.1"/>
    <property type="molecule type" value="Genomic_DNA"/>
</dbReference>
<organism evidence="12 13">
    <name type="scientific">Thermoplasma volcanium (strain ATCC 51530 / DSM 4299 / JCM 9571 / NBRC 15438 / GSS1)</name>
    <dbReference type="NCBI Taxonomy" id="273116"/>
    <lineage>
        <taxon>Archaea</taxon>
        <taxon>Methanobacteriati</taxon>
        <taxon>Thermoplasmatota</taxon>
        <taxon>Thermoplasmata</taxon>
        <taxon>Thermoplasmatales</taxon>
        <taxon>Thermoplasmataceae</taxon>
        <taxon>Thermoplasma</taxon>
    </lineage>
</organism>
<dbReference type="Gene3D" id="3.40.50.620">
    <property type="entry name" value="HUPs"/>
    <property type="match status" value="1"/>
</dbReference>
<dbReference type="InterPro" id="IPR014729">
    <property type="entry name" value="Rossmann-like_a/b/a_fold"/>
</dbReference>
<comment type="catalytic activity">
    <reaction evidence="8">
        <text>tRNA(Arg) + L-arginine + ATP = L-arginyl-tRNA(Arg) + AMP + diphosphate</text>
        <dbReference type="Rhea" id="RHEA:20301"/>
        <dbReference type="Rhea" id="RHEA-COMP:9658"/>
        <dbReference type="Rhea" id="RHEA-COMP:9673"/>
        <dbReference type="ChEBI" id="CHEBI:30616"/>
        <dbReference type="ChEBI" id="CHEBI:32682"/>
        <dbReference type="ChEBI" id="CHEBI:33019"/>
        <dbReference type="ChEBI" id="CHEBI:78442"/>
        <dbReference type="ChEBI" id="CHEBI:78513"/>
        <dbReference type="ChEBI" id="CHEBI:456215"/>
        <dbReference type="EC" id="6.1.1.19"/>
    </reaction>
</comment>
<evidence type="ECO:0000259" key="11">
    <source>
        <dbReference type="SMART" id="SM00836"/>
    </source>
</evidence>
<keyword evidence="3 10" id="KW-0436">Ligase</keyword>
<evidence type="ECO:0000256" key="10">
    <source>
        <dbReference type="RuleBase" id="RU363038"/>
    </source>
</evidence>
<dbReference type="GO" id="GO:0004814">
    <property type="term" value="F:arginine-tRNA ligase activity"/>
    <property type="evidence" value="ECO:0007669"/>
    <property type="project" value="UniProtKB-UniRule"/>
</dbReference>
<dbReference type="STRING" id="273116.gene:9382151"/>
<dbReference type="InterPro" id="IPR008909">
    <property type="entry name" value="DALR_anticod-bd"/>
</dbReference>
<dbReference type="GeneID" id="1441460"/>
<keyword evidence="7 10" id="KW-0030">Aminoacyl-tRNA synthetase</keyword>
<comment type="similarity">
    <text evidence="1 10">Belongs to the class-I aminoacyl-tRNA synthetase family.</text>
</comment>
<dbReference type="SMART" id="SM00836">
    <property type="entry name" value="DALR_1"/>
    <property type="match status" value="1"/>
</dbReference>
<accession>Q978S2</accession>
<dbReference type="DNASU" id="1441460"/>
<dbReference type="Proteomes" id="UP000001017">
    <property type="component" value="Chromosome"/>
</dbReference>
<evidence type="ECO:0000256" key="1">
    <source>
        <dbReference type="ARBA" id="ARBA00005594"/>
    </source>
</evidence>